<organism evidence="2 3">
    <name type="scientific">Sporormia fimetaria CBS 119925</name>
    <dbReference type="NCBI Taxonomy" id="1340428"/>
    <lineage>
        <taxon>Eukaryota</taxon>
        <taxon>Fungi</taxon>
        <taxon>Dikarya</taxon>
        <taxon>Ascomycota</taxon>
        <taxon>Pezizomycotina</taxon>
        <taxon>Dothideomycetes</taxon>
        <taxon>Pleosporomycetidae</taxon>
        <taxon>Pleosporales</taxon>
        <taxon>Sporormiaceae</taxon>
        <taxon>Sporormia</taxon>
    </lineage>
</organism>
<reference evidence="2" key="1">
    <citation type="journal article" date="2020" name="Stud. Mycol.">
        <title>101 Dothideomycetes genomes: a test case for predicting lifestyles and emergence of pathogens.</title>
        <authorList>
            <person name="Haridas S."/>
            <person name="Albert R."/>
            <person name="Binder M."/>
            <person name="Bloem J."/>
            <person name="Labutti K."/>
            <person name="Salamov A."/>
            <person name="Andreopoulos B."/>
            <person name="Baker S."/>
            <person name="Barry K."/>
            <person name="Bills G."/>
            <person name="Bluhm B."/>
            <person name="Cannon C."/>
            <person name="Castanera R."/>
            <person name="Culley D."/>
            <person name="Daum C."/>
            <person name="Ezra D."/>
            <person name="Gonzalez J."/>
            <person name="Henrissat B."/>
            <person name="Kuo A."/>
            <person name="Liang C."/>
            <person name="Lipzen A."/>
            <person name="Lutzoni F."/>
            <person name="Magnuson J."/>
            <person name="Mondo S."/>
            <person name="Nolan M."/>
            <person name="Ohm R."/>
            <person name="Pangilinan J."/>
            <person name="Park H.-J."/>
            <person name="Ramirez L."/>
            <person name="Alfaro M."/>
            <person name="Sun H."/>
            <person name="Tritt A."/>
            <person name="Yoshinaga Y."/>
            <person name="Zwiers L.-H."/>
            <person name="Turgeon B."/>
            <person name="Goodwin S."/>
            <person name="Spatafora J."/>
            <person name="Crous P."/>
            <person name="Grigoriev I."/>
        </authorList>
    </citation>
    <scope>NUCLEOTIDE SEQUENCE</scope>
    <source>
        <strain evidence="2">CBS 119925</strain>
    </source>
</reference>
<name>A0A6A6V0S6_9PLEO</name>
<dbReference type="Proteomes" id="UP000799440">
    <property type="component" value="Unassembled WGS sequence"/>
</dbReference>
<sequence length="83" mass="9094">MLVCAHLLDRSSWDDLPSVYSACIGTYLLAAGFTVCVAGVSHRPEIHLPPSRRNCRSFKRTTLGVLALASPRNKLVLMASRPQ</sequence>
<dbReference type="AlphaFoldDB" id="A0A6A6V0S6"/>
<feature type="transmembrane region" description="Helical" evidence="1">
    <location>
        <begin position="19"/>
        <end position="40"/>
    </location>
</feature>
<dbReference type="EMBL" id="MU006598">
    <property type="protein sequence ID" value="KAF2743334.1"/>
    <property type="molecule type" value="Genomic_DNA"/>
</dbReference>
<keyword evidence="1" id="KW-0812">Transmembrane</keyword>
<evidence type="ECO:0000313" key="3">
    <source>
        <dbReference type="Proteomes" id="UP000799440"/>
    </source>
</evidence>
<accession>A0A6A6V0S6</accession>
<keyword evidence="1" id="KW-1133">Transmembrane helix</keyword>
<proteinExistence type="predicted"/>
<keyword evidence="1" id="KW-0472">Membrane</keyword>
<protein>
    <submittedName>
        <fullName evidence="2">Uncharacterized protein</fullName>
    </submittedName>
</protein>
<gene>
    <name evidence="2" type="ORF">M011DRAFT_224768</name>
</gene>
<keyword evidence="3" id="KW-1185">Reference proteome</keyword>
<evidence type="ECO:0000313" key="2">
    <source>
        <dbReference type="EMBL" id="KAF2743334.1"/>
    </source>
</evidence>
<evidence type="ECO:0000256" key="1">
    <source>
        <dbReference type="SAM" id="Phobius"/>
    </source>
</evidence>